<dbReference type="AlphaFoldDB" id="A0AAD3HB78"/>
<keyword evidence="2" id="KW-1185">Reference proteome</keyword>
<evidence type="ECO:0000313" key="2">
    <source>
        <dbReference type="Proteomes" id="UP001054902"/>
    </source>
</evidence>
<reference evidence="1 2" key="1">
    <citation type="journal article" date="2021" name="Sci. Rep.">
        <title>The genome of the diatom Chaetoceros tenuissimus carries an ancient integrated fragment of an extant virus.</title>
        <authorList>
            <person name="Hongo Y."/>
            <person name="Kimura K."/>
            <person name="Takaki Y."/>
            <person name="Yoshida Y."/>
            <person name="Baba S."/>
            <person name="Kobayashi G."/>
            <person name="Nagasaki K."/>
            <person name="Hano T."/>
            <person name="Tomaru Y."/>
        </authorList>
    </citation>
    <scope>NUCLEOTIDE SEQUENCE [LARGE SCALE GENOMIC DNA]</scope>
    <source>
        <strain evidence="1 2">NIES-3715</strain>
    </source>
</reference>
<dbReference type="InterPro" id="IPR026906">
    <property type="entry name" value="LRR_5"/>
</dbReference>
<gene>
    <name evidence="1" type="ORF">CTEN210_13417</name>
</gene>
<sequence>MADTLRRIEDWVFSWCTSLVFIKFLRNLEFIGTFVFSNCTSLTSIFIPPSCREIGYIPFTYCRKLLIFQVPQHTSLGYLALDTCAALFKASPFGPVPPHEIETGYTDEVTAWIKNVHGDDEEYALHRACCSFNPMTDIIYEIVKKQGLKSFKKPNGIGITPLRYLEENPFADIDQSAVVKRYVLDLMGIEYNMRE</sequence>
<proteinExistence type="predicted"/>
<organism evidence="1 2">
    <name type="scientific">Chaetoceros tenuissimus</name>
    <dbReference type="NCBI Taxonomy" id="426638"/>
    <lineage>
        <taxon>Eukaryota</taxon>
        <taxon>Sar</taxon>
        <taxon>Stramenopiles</taxon>
        <taxon>Ochrophyta</taxon>
        <taxon>Bacillariophyta</taxon>
        <taxon>Coscinodiscophyceae</taxon>
        <taxon>Chaetocerotophycidae</taxon>
        <taxon>Chaetocerotales</taxon>
        <taxon>Chaetocerotaceae</taxon>
        <taxon>Chaetoceros</taxon>
    </lineage>
</organism>
<protein>
    <submittedName>
        <fullName evidence="1">Uncharacterized protein</fullName>
    </submittedName>
</protein>
<dbReference type="Gene3D" id="3.80.10.10">
    <property type="entry name" value="Ribonuclease Inhibitor"/>
    <property type="match status" value="1"/>
</dbReference>
<comment type="caution">
    <text evidence="1">The sequence shown here is derived from an EMBL/GenBank/DDBJ whole genome shotgun (WGS) entry which is preliminary data.</text>
</comment>
<dbReference type="EMBL" id="BLLK01000057">
    <property type="protein sequence ID" value="GFH56941.1"/>
    <property type="molecule type" value="Genomic_DNA"/>
</dbReference>
<dbReference type="Pfam" id="PF13306">
    <property type="entry name" value="LRR_5"/>
    <property type="match status" value="1"/>
</dbReference>
<name>A0AAD3HB78_9STRA</name>
<dbReference type="SUPFAM" id="SSF52058">
    <property type="entry name" value="L domain-like"/>
    <property type="match status" value="1"/>
</dbReference>
<evidence type="ECO:0000313" key="1">
    <source>
        <dbReference type="EMBL" id="GFH56941.1"/>
    </source>
</evidence>
<dbReference type="InterPro" id="IPR032675">
    <property type="entry name" value="LRR_dom_sf"/>
</dbReference>
<accession>A0AAD3HB78</accession>
<dbReference type="Proteomes" id="UP001054902">
    <property type="component" value="Unassembled WGS sequence"/>
</dbReference>